<dbReference type="Proteomes" id="UP000673691">
    <property type="component" value="Unassembled WGS sequence"/>
</dbReference>
<organism evidence="2 3">
    <name type="scientific">Olpidium bornovanus</name>
    <dbReference type="NCBI Taxonomy" id="278681"/>
    <lineage>
        <taxon>Eukaryota</taxon>
        <taxon>Fungi</taxon>
        <taxon>Fungi incertae sedis</taxon>
        <taxon>Olpidiomycota</taxon>
        <taxon>Olpidiomycotina</taxon>
        <taxon>Olpidiomycetes</taxon>
        <taxon>Olpidiales</taxon>
        <taxon>Olpidiaceae</taxon>
        <taxon>Olpidium</taxon>
    </lineage>
</organism>
<sequence>RGLRTGAPLDWGAQPIRGIRQEHWDRAKGFEVEREVSGSNGSIEIEREASGSNGTSIEGDALGGGIWE</sequence>
<gene>
    <name evidence="2" type="ORF">BJ554DRAFT_1325</name>
</gene>
<reference evidence="2 3" key="1">
    <citation type="journal article" name="Sci. Rep.">
        <title>Genome-scale phylogenetic analyses confirm Olpidium as the closest living zoosporic fungus to the non-flagellated, terrestrial fungi.</title>
        <authorList>
            <person name="Chang Y."/>
            <person name="Rochon D."/>
            <person name="Sekimoto S."/>
            <person name="Wang Y."/>
            <person name="Chovatia M."/>
            <person name="Sandor L."/>
            <person name="Salamov A."/>
            <person name="Grigoriev I.V."/>
            <person name="Stajich J.E."/>
            <person name="Spatafora J.W."/>
        </authorList>
    </citation>
    <scope>NUCLEOTIDE SEQUENCE [LARGE SCALE GENOMIC DNA]</scope>
    <source>
        <strain evidence="2">S191</strain>
    </source>
</reference>
<evidence type="ECO:0000256" key="1">
    <source>
        <dbReference type="SAM" id="MobiDB-lite"/>
    </source>
</evidence>
<dbReference type="EMBL" id="JAEFCI010008470">
    <property type="protein sequence ID" value="KAG5458446.1"/>
    <property type="molecule type" value="Genomic_DNA"/>
</dbReference>
<feature type="region of interest" description="Disordered" evidence="1">
    <location>
        <begin position="30"/>
        <end position="68"/>
    </location>
</feature>
<protein>
    <submittedName>
        <fullName evidence="2">Uncharacterized protein</fullName>
    </submittedName>
</protein>
<evidence type="ECO:0000313" key="3">
    <source>
        <dbReference type="Proteomes" id="UP000673691"/>
    </source>
</evidence>
<keyword evidence="3" id="KW-1185">Reference proteome</keyword>
<evidence type="ECO:0000313" key="2">
    <source>
        <dbReference type="EMBL" id="KAG5458446.1"/>
    </source>
</evidence>
<dbReference type="AlphaFoldDB" id="A0A8H7ZS84"/>
<name>A0A8H7ZS84_9FUNG</name>
<comment type="caution">
    <text evidence="2">The sequence shown here is derived from an EMBL/GenBank/DDBJ whole genome shotgun (WGS) entry which is preliminary data.</text>
</comment>
<proteinExistence type="predicted"/>
<accession>A0A8H7ZS84</accession>
<feature type="non-terminal residue" evidence="2">
    <location>
        <position position="1"/>
    </location>
</feature>